<evidence type="ECO:0000256" key="5">
    <source>
        <dbReference type="ARBA" id="ARBA00022737"/>
    </source>
</evidence>
<dbReference type="Gene3D" id="3.30.465.10">
    <property type="match status" value="1"/>
</dbReference>
<dbReference type="PANTHER" id="PTHR43099">
    <property type="entry name" value="UPF0053 PROTEIN YRKA"/>
    <property type="match status" value="1"/>
</dbReference>
<evidence type="ECO:0000256" key="6">
    <source>
        <dbReference type="ARBA" id="ARBA00022989"/>
    </source>
</evidence>
<feature type="domain" description="CNNM transmembrane" evidence="13">
    <location>
        <begin position="1"/>
        <end position="201"/>
    </location>
</feature>
<feature type="transmembrane region" description="Helical" evidence="11">
    <location>
        <begin position="103"/>
        <end position="123"/>
    </location>
</feature>
<dbReference type="SUPFAM" id="SSF54631">
    <property type="entry name" value="CBS-domain pair"/>
    <property type="match status" value="1"/>
</dbReference>
<protein>
    <submittedName>
        <fullName evidence="14">Putative hemolysin</fullName>
    </submittedName>
</protein>
<dbReference type="SUPFAM" id="SSF56176">
    <property type="entry name" value="FAD-binding/transporter-associated domain-like"/>
    <property type="match status" value="1"/>
</dbReference>
<dbReference type="InterPro" id="IPR051676">
    <property type="entry name" value="UPF0053_domain"/>
</dbReference>
<keyword evidence="6 10" id="KW-1133">Transmembrane helix</keyword>
<dbReference type="Pfam" id="PF01595">
    <property type="entry name" value="CNNM"/>
    <property type="match status" value="1"/>
</dbReference>
<name>A0A1H6L316_RUMFL</name>
<dbReference type="PROSITE" id="PS51371">
    <property type="entry name" value="CBS"/>
    <property type="match status" value="1"/>
</dbReference>
<evidence type="ECO:0000259" key="13">
    <source>
        <dbReference type="PROSITE" id="PS51846"/>
    </source>
</evidence>
<dbReference type="GO" id="GO:0050660">
    <property type="term" value="F:flavin adenine dinucleotide binding"/>
    <property type="evidence" value="ECO:0007669"/>
    <property type="project" value="InterPro"/>
</dbReference>
<keyword evidence="3" id="KW-1003">Cell membrane</keyword>
<accession>A0A1H6L316</accession>
<dbReference type="Gene3D" id="3.90.1280.20">
    <property type="match status" value="1"/>
</dbReference>
<proteinExistence type="inferred from homology"/>
<evidence type="ECO:0000256" key="1">
    <source>
        <dbReference type="ARBA" id="ARBA00004651"/>
    </source>
</evidence>
<keyword evidence="8 10" id="KW-0472">Membrane</keyword>
<keyword evidence="5" id="KW-0677">Repeat</keyword>
<dbReference type="PROSITE" id="PS51846">
    <property type="entry name" value="CNNM"/>
    <property type="match status" value="1"/>
</dbReference>
<sequence length="440" mass="48672">MIGQIILQIILIALNALFACTEVAVISTSDVKLEKLAASGNKKAIRLKKLTDSPTRFLATIQVAITLAGFIGAAFAADSFSEYLTSAILKTGIGIPATVLKKISVVLITLILSYFTLVFGELVPKRVAMKDPEKIALAMSKTISLVAKIFAPLVWLLNTSANGILKLIGIDPESEDDTVTEEEILMMSDAGAEKGTIDEDENRIIKNIFAFDDTTAEQVCTHRTDVDVLWSNDDISVWEETIHRTRHSSFPICGESVDNVIGVLNAKDYFRLDNKTRENIMKEAVREPCFVHESMKADRLFDQMKQRGADHFAIVVDEYGGMSGIITITDLVEELVGDFADDPEDEPAARLEETEKNVWTVPGMTSLSDVCEELEVTLPADKYETFGGYVIAELGEIPKDGSQLKFQRDGLDIEVLEVKHHRIEVCRVKKLPAVETKEEE</sequence>
<dbReference type="InterPro" id="IPR000644">
    <property type="entry name" value="CBS_dom"/>
</dbReference>
<dbReference type="InterPro" id="IPR002550">
    <property type="entry name" value="CNNM"/>
</dbReference>
<evidence type="ECO:0000256" key="10">
    <source>
        <dbReference type="PROSITE-ProRule" id="PRU01193"/>
    </source>
</evidence>
<dbReference type="InterPro" id="IPR046342">
    <property type="entry name" value="CBS_dom_sf"/>
</dbReference>
<dbReference type="CDD" id="cd04590">
    <property type="entry name" value="CBS_pair_CorC_HlyC_assoc"/>
    <property type="match status" value="1"/>
</dbReference>
<dbReference type="GO" id="GO:0005886">
    <property type="term" value="C:plasma membrane"/>
    <property type="evidence" value="ECO:0007669"/>
    <property type="project" value="UniProtKB-SubCell"/>
</dbReference>
<feature type="domain" description="CBS" evidence="12">
    <location>
        <begin position="281"/>
        <end position="346"/>
    </location>
</feature>
<dbReference type="InterPro" id="IPR005170">
    <property type="entry name" value="Transptr-assoc_dom"/>
</dbReference>
<dbReference type="PANTHER" id="PTHR43099:SF5">
    <property type="entry name" value="HLYC_CORC FAMILY TRANSPORTER"/>
    <property type="match status" value="1"/>
</dbReference>
<evidence type="ECO:0000256" key="4">
    <source>
        <dbReference type="ARBA" id="ARBA00022692"/>
    </source>
</evidence>
<keyword evidence="4 10" id="KW-0812">Transmembrane</keyword>
<evidence type="ECO:0000256" key="3">
    <source>
        <dbReference type="ARBA" id="ARBA00022475"/>
    </source>
</evidence>
<evidence type="ECO:0000256" key="9">
    <source>
        <dbReference type="PROSITE-ProRule" id="PRU00703"/>
    </source>
</evidence>
<organism evidence="14 15">
    <name type="scientific">Ruminococcus flavefaciens</name>
    <dbReference type="NCBI Taxonomy" id="1265"/>
    <lineage>
        <taxon>Bacteria</taxon>
        <taxon>Bacillati</taxon>
        <taxon>Bacillota</taxon>
        <taxon>Clostridia</taxon>
        <taxon>Eubacteriales</taxon>
        <taxon>Oscillospiraceae</taxon>
        <taxon>Ruminococcus</taxon>
    </lineage>
</organism>
<dbReference type="InterPro" id="IPR016169">
    <property type="entry name" value="FAD-bd_PCMH_sub2"/>
</dbReference>
<dbReference type="SMART" id="SM01091">
    <property type="entry name" value="CorC_HlyC"/>
    <property type="match status" value="1"/>
</dbReference>
<evidence type="ECO:0000256" key="7">
    <source>
        <dbReference type="ARBA" id="ARBA00023122"/>
    </source>
</evidence>
<feature type="transmembrane region" description="Helical" evidence="11">
    <location>
        <begin position="57"/>
        <end position="77"/>
    </location>
</feature>
<gene>
    <name evidence="14" type="ORF">SAMN02910265_02789</name>
</gene>
<reference evidence="14 15" key="1">
    <citation type="submission" date="2016-10" db="EMBL/GenBank/DDBJ databases">
        <authorList>
            <person name="de Groot N.N."/>
        </authorList>
    </citation>
    <scope>NUCLEOTIDE SEQUENCE [LARGE SCALE GENOMIC DNA]</scope>
    <source>
        <strain evidence="14 15">YAD2003</strain>
    </source>
</reference>
<evidence type="ECO:0000256" key="8">
    <source>
        <dbReference type="ARBA" id="ARBA00023136"/>
    </source>
</evidence>
<dbReference type="RefSeq" id="WP_074718439.1">
    <property type="nucleotide sequence ID" value="NZ_FNWV01000013.1"/>
</dbReference>
<evidence type="ECO:0000259" key="12">
    <source>
        <dbReference type="PROSITE" id="PS51371"/>
    </source>
</evidence>
<dbReference type="EMBL" id="FNWV01000013">
    <property type="protein sequence ID" value="SEH80307.1"/>
    <property type="molecule type" value="Genomic_DNA"/>
</dbReference>
<dbReference type="OrthoDB" id="9798188at2"/>
<comment type="similarity">
    <text evidence="2">Belongs to the UPF0053 family.</text>
</comment>
<feature type="transmembrane region" description="Helical" evidence="11">
    <location>
        <begin position="6"/>
        <end position="26"/>
    </location>
</feature>
<dbReference type="Proteomes" id="UP000183190">
    <property type="component" value="Unassembled WGS sequence"/>
</dbReference>
<evidence type="ECO:0000313" key="14">
    <source>
        <dbReference type="EMBL" id="SEH80307.1"/>
    </source>
</evidence>
<dbReference type="Pfam" id="PF00571">
    <property type="entry name" value="CBS"/>
    <property type="match status" value="1"/>
</dbReference>
<evidence type="ECO:0000256" key="2">
    <source>
        <dbReference type="ARBA" id="ARBA00006337"/>
    </source>
</evidence>
<evidence type="ECO:0000256" key="11">
    <source>
        <dbReference type="SAM" id="Phobius"/>
    </source>
</evidence>
<evidence type="ECO:0000313" key="15">
    <source>
        <dbReference type="Proteomes" id="UP000183190"/>
    </source>
</evidence>
<dbReference type="Gene3D" id="3.10.580.10">
    <property type="entry name" value="CBS-domain"/>
    <property type="match status" value="1"/>
</dbReference>
<dbReference type="Pfam" id="PF03471">
    <property type="entry name" value="CorC_HlyC"/>
    <property type="match status" value="1"/>
</dbReference>
<comment type="subcellular location">
    <subcellularLocation>
        <location evidence="1">Cell membrane</location>
        <topology evidence="1">Multi-pass membrane protein</topology>
    </subcellularLocation>
</comment>
<dbReference type="InterPro" id="IPR044751">
    <property type="entry name" value="Ion_transp-like_CBS"/>
</dbReference>
<keyword evidence="7 9" id="KW-0129">CBS domain</keyword>
<feature type="transmembrane region" description="Helical" evidence="11">
    <location>
        <begin position="135"/>
        <end position="157"/>
    </location>
</feature>
<dbReference type="AlphaFoldDB" id="A0A1H6L316"/>
<dbReference type="InterPro" id="IPR036318">
    <property type="entry name" value="FAD-bd_PCMH-like_sf"/>
</dbReference>